<keyword evidence="2" id="KW-1185">Reference proteome</keyword>
<dbReference type="RefSeq" id="WP_301813899.1">
    <property type="nucleotide sequence ID" value="NZ_JAUJZH010000024.1"/>
</dbReference>
<gene>
    <name evidence="1" type="ORF">Q2T77_27395</name>
</gene>
<evidence type="ECO:0000313" key="1">
    <source>
        <dbReference type="EMBL" id="MDO1536017.1"/>
    </source>
</evidence>
<accession>A0ABT8SDD4</accession>
<reference evidence="1" key="1">
    <citation type="submission" date="2023-06" db="EMBL/GenBank/DDBJ databases">
        <authorList>
            <person name="Jiang Y."/>
            <person name="Liu Q."/>
        </authorList>
    </citation>
    <scope>NUCLEOTIDE SEQUENCE</scope>
    <source>
        <strain evidence="1">CGMCC 1.12090</strain>
    </source>
</reference>
<dbReference type="EMBL" id="JAUKVY010000024">
    <property type="protein sequence ID" value="MDO1536017.1"/>
    <property type="molecule type" value="Genomic_DNA"/>
</dbReference>
<name>A0ABT8SDD4_9BURK</name>
<dbReference type="Proteomes" id="UP001169027">
    <property type="component" value="Unassembled WGS sequence"/>
</dbReference>
<comment type="caution">
    <text evidence="1">The sequence shown here is derived from an EMBL/GenBank/DDBJ whole genome shotgun (WGS) entry which is preliminary data.</text>
</comment>
<proteinExistence type="predicted"/>
<sequence length="47" mass="5023">MLLPLLASLPLAGSGWRAGCIALVLVARLAQRSAAAHRRRCLRVASR</sequence>
<protein>
    <submittedName>
        <fullName evidence="1">Uncharacterized protein</fullName>
    </submittedName>
</protein>
<evidence type="ECO:0000313" key="2">
    <source>
        <dbReference type="Proteomes" id="UP001169027"/>
    </source>
</evidence>
<organism evidence="1 2">
    <name type="scientific">Variovorax ginsengisoli</name>
    <dbReference type="NCBI Taxonomy" id="363844"/>
    <lineage>
        <taxon>Bacteria</taxon>
        <taxon>Pseudomonadati</taxon>
        <taxon>Pseudomonadota</taxon>
        <taxon>Betaproteobacteria</taxon>
        <taxon>Burkholderiales</taxon>
        <taxon>Comamonadaceae</taxon>
        <taxon>Variovorax</taxon>
    </lineage>
</organism>